<reference evidence="1" key="1">
    <citation type="submission" date="2014-09" db="EMBL/GenBank/DDBJ databases">
        <authorList>
            <person name="Magalhaes I.L.F."/>
            <person name="Oliveira U."/>
            <person name="Santos F.R."/>
            <person name="Vidigal T.H.D.A."/>
            <person name="Brescovit A.D."/>
            <person name="Santos A.J."/>
        </authorList>
    </citation>
    <scope>NUCLEOTIDE SEQUENCE</scope>
    <source>
        <tissue evidence="1">Shoot tissue taken approximately 20 cm above the soil surface</tissue>
    </source>
</reference>
<protein>
    <submittedName>
        <fullName evidence="1">Uncharacterized protein</fullName>
    </submittedName>
</protein>
<proteinExistence type="predicted"/>
<sequence>MSLRRPRNIYLGLELMLLRWKNLLPKETRG</sequence>
<evidence type="ECO:0000313" key="1">
    <source>
        <dbReference type="EMBL" id="JAE20152.1"/>
    </source>
</evidence>
<organism evidence="1">
    <name type="scientific">Arundo donax</name>
    <name type="common">Giant reed</name>
    <name type="synonym">Donax arundinaceus</name>
    <dbReference type="NCBI Taxonomy" id="35708"/>
    <lineage>
        <taxon>Eukaryota</taxon>
        <taxon>Viridiplantae</taxon>
        <taxon>Streptophyta</taxon>
        <taxon>Embryophyta</taxon>
        <taxon>Tracheophyta</taxon>
        <taxon>Spermatophyta</taxon>
        <taxon>Magnoliopsida</taxon>
        <taxon>Liliopsida</taxon>
        <taxon>Poales</taxon>
        <taxon>Poaceae</taxon>
        <taxon>PACMAD clade</taxon>
        <taxon>Arundinoideae</taxon>
        <taxon>Arundineae</taxon>
        <taxon>Arundo</taxon>
    </lineage>
</organism>
<accession>A0A0A9G6Q2</accession>
<dbReference type="EMBL" id="GBRH01177744">
    <property type="protein sequence ID" value="JAE20152.1"/>
    <property type="molecule type" value="Transcribed_RNA"/>
</dbReference>
<dbReference type="AlphaFoldDB" id="A0A0A9G6Q2"/>
<reference evidence="1" key="2">
    <citation type="journal article" date="2015" name="Data Brief">
        <title>Shoot transcriptome of the giant reed, Arundo donax.</title>
        <authorList>
            <person name="Barrero R.A."/>
            <person name="Guerrero F.D."/>
            <person name="Moolhuijzen P."/>
            <person name="Goolsby J.A."/>
            <person name="Tidwell J."/>
            <person name="Bellgard S.E."/>
            <person name="Bellgard M.I."/>
        </authorList>
    </citation>
    <scope>NUCLEOTIDE SEQUENCE</scope>
    <source>
        <tissue evidence="1">Shoot tissue taken approximately 20 cm above the soil surface</tissue>
    </source>
</reference>
<name>A0A0A9G6Q2_ARUDO</name>